<dbReference type="GO" id="GO:0030151">
    <property type="term" value="F:molybdenum ion binding"/>
    <property type="evidence" value="ECO:0007669"/>
    <property type="project" value="InterPro"/>
</dbReference>
<feature type="compositionally biased region" description="Polar residues" evidence="1">
    <location>
        <begin position="141"/>
        <end position="160"/>
    </location>
</feature>
<feature type="region of interest" description="Disordered" evidence="1">
    <location>
        <begin position="141"/>
        <end position="183"/>
    </location>
</feature>
<dbReference type="InterPro" id="IPR052196">
    <property type="entry name" value="Bact_Kbp"/>
</dbReference>
<feature type="domain" description="LysM" evidence="4">
    <location>
        <begin position="180"/>
        <end position="235"/>
    </location>
</feature>
<keyword evidence="2" id="KW-0472">Membrane</keyword>
<dbReference type="PROSITE" id="PS51340">
    <property type="entry name" value="MOSC"/>
    <property type="match status" value="1"/>
</dbReference>
<name>A0A0V8RSK4_9ACTO</name>
<dbReference type="InterPro" id="IPR005302">
    <property type="entry name" value="MoCF_Sase_C"/>
</dbReference>
<dbReference type="AlphaFoldDB" id="A0A0V8RSK4"/>
<keyword evidence="2" id="KW-0812">Transmembrane</keyword>
<proteinExistence type="predicted"/>
<dbReference type="CDD" id="cd00118">
    <property type="entry name" value="LysM"/>
    <property type="match status" value="1"/>
</dbReference>
<dbReference type="Gene3D" id="3.10.350.10">
    <property type="entry name" value="LysM domain"/>
    <property type="match status" value="1"/>
</dbReference>
<dbReference type="GO" id="GO:0030170">
    <property type="term" value="F:pyridoxal phosphate binding"/>
    <property type="evidence" value="ECO:0007669"/>
    <property type="project" value="InterPro"/>
</dbReference>
<feature type="domain" description="MOSC" evidence="3">
    <location>
        <begin position="170"/>
        <end position="240"/>
    </location>
</feature>
<dbReference type="GO" id="GO:0003824">
    <property type="term" value="F:catalytic activity"/>
    <property type="evidence" value="ECO:0007669"/>
    <property type="project" value="InterPro"/>
</dbReference>
<evidence type="ECO:0000313" key="5">
    <source>
        <dbReference type="EMBL" id="KSW10963.1"/>
    </source>
</evidence>
<dbReference type="Proteomes" id="UP000054686">
    <property type="component" value="Unassembled WGS sequence"/>
</dbReference>
<evidence type="ECO:0000313" key="6">
    <source>
        <dbReference type="Proteomes" id="UP000054686"/>
    </source>
</evidence>
<gene>
    <name evidence="5" type="ORF">APY09_05675</name>
</gene>
<sequence>MTDDSLTVAGQSHLTDAFLWLVGAPLCLLDALYLSHLAPPLSAERPETLVVWVLGIAALMLLAWSLLCSACAHLALLRVAPPAARAAARFFVSRCGTRLSRSLLTRAGASALIGSALVTGAPATASLAAPQEQTSPVVSVTWADTPSTPSPNQEATQTAPSALPVPTEDAPAPDAPAGPTSITVAPGDSLWSIAASLRSDGDDARIDATWRAIHAANAESVRDPALIYPGQTLAIPQDLP</sequence>
<dbReference type="SMART" id="SM00257">
    <property type="entry name" value="LysM"/>
    <property type="match status" value="1"/>
</dbReference>
<evidence type="ECO:0000259" key="4">
    <source>
        <dbReference type="PROSITE" id="PS51782"/>
    </source>
</evidence>
<dbReference type="PANTHER" id="PTHR34700">
    <property type="entry name" value="POTASSIUM BINDING PROTEIN KBP"/>
    <property type="match status" value="1"/>
</dbReference>
<evidence type="ECO:0000259" key="3">
    <source>
        <dbReference type="PROSITE" id="PS51340"/>
    </source>
</evidence>
<feature type="transmembrane region" description="Helical" evidence="2">
    <location>
        <begin position="49"/>
        <end position="67"/>
    </location>
</feature>
<evidence type="ECO:0000256" key="1">
    <source>
        <dbReference type="SAM" id="MobiDB-lite"/>
    </source>
</evidence>
<dbReference type="RefSeq" id="WP_060566597.1">
    <property type="nucleotide sequence ID" value="NZ_CP040006.1"/>
</dbReference>
<feature type="transmembrane region" description="Helical" evidence="2">
    <location>
        <begin position="17"/>
        <end position="37"/>
    </location>
</feature>
<dbReference type="OrthoDB" id="3210682at2"/>
<dbReference type="InterPro" id="IPR018392">
    <property type="entry name" value="LysM"/>
</dbReference>
<comment type="caution">
    <text evidence="5">The sequence shown here is derived from an EMBL/GenBank/DDBJ whole genome shotgun (WGS) entry which is preliminary data.</text>
</comment>
<evidence type="ECO:0000256" key="2">
    <source>
        <dbReference type="SAM" id="Phobius"/>
    </source>
</evidence>
<dbReference type="PANTHER" id="PTHR34700:SF4">
    <property type="entry name" value="PHAGE-LIKE ELEMENT PBSX PROTEIN XKDP"/>
    <property type="match status" value="1"/>
</dbReference>
<organism evidence="5 6">
    <name type="scientific">Schaalia odontolytica</name>
    <dbReference type="NCBI Taxonomy" id="1660"/>
    <lineage>
        <taxon>Bacteria</taxon>
        <taxon>Bacillati</taxon>
        <taxon>Actinomycetota</taxon>
        <taxon>Actinomycetes</taxon>
        <taxon>Actinomycetales</taxon>
        <taxon>Actinomycetaceae</taxon>
        <taxon>Schaalia</taxon>
    </lineage>
</organism>
<reference evidence="5 6" key="1">
    <citation type="submission" date="2015-10" db="EMBL/GenBank/DDBJ databases">
        <title>Draft Genome of Actinomyces odontolyticus subsp. actinosynbacter strain XH001.</title>
        <authorList>
            <person name="Mclean J.S."/>
            <person name="He X."/>
        </authorList>
    </citation>
    <scope>NUCLEOTIDE SEQUENCE [LARGE SCALE GENOMIC DNA]</scope>
    <source>
        <strain evidence="5 6">XH001</strain>
    </source>
</reference>
<feature type="compositionally biased region" description="Low complexity" evidence="1">
    <location>
        <begin position="169"/>
        <end position="179"/>
    </location>
</feature>
<protein>
    <submittedName>
        <fullName evidence="5">Peptidoglycan-binding protein</fullName>
    </submittedName>
</protein>
<dbReference type="PROSITE" id="PS51782">
    <property type="entry name" value="LYSM"/>
    <property type="match status" value="1"/>
</dbReference>
<dbReference type="EMBL" id="LLVT01000002">
    <property type="protein sequence ID" value="KSW10963.1"/>
    <property type="molecule type" value="Genomic_DNA"/>
</dbReference>
<dbReference type="SUPFAM" id="SSF54106">
    <property type="entry name" value="LysM domain"/>
    <property type="match status" value="1"/>
</dbReference>
<keyword evidence="2" id="KW-1133">Transmembrane helix</keyword>
<accession>A0A0V8RSK4</accession>
<dbReference type="InterPro" id="IPR036779">
    <property type="entry name" value="LysM_dom_sf"/>
</dbReference>
<dbReference type="Pfam" id="PF01476">
    <property type="entry name" value="LysM"/>
    <property type="match status" value="1"/>
</dbReference>